<dbReference type="PANTHER" id="PTHR36922">
    <property type="entry name" value="BLL2446 PROTEIN"/>
    <property type="match status" value="1"/>
</dbReference>
<proteinExistence type="predicted"/>
<evidence type="ECO:0008006" key="5">
    <source>
        <dbReference type="Google" id="ProtNLM"/>
    </source>
</evidence>
<dbReference type="Proteomes" id="UP000282582">
    <property type="component" value="Unassembled WGS sequence"/>
</dbReference>
<comment type="caution">
    <text evidence="1">The sequence shown here is derived from an EMBL/GenBank/DDBJ whole genome shotgun (WGS) entry which is preliminary data.</text>
</comment>
<evidence type="ECO:0000313" key="3">
    <source>
        <dbReference type="Proteomes" id="UP000276864"/>
    </source>
</evidence>
<dbReference type="Gene3D" id="1.20.120.450">
    <property type="entry name" value="dinb family like domain"/>
    <property type="match status" value="1"/>
</dbReference>
<dbReference type="Proteomes" id="UP000276864">
    <property type="component" value="Unassembled WGS sequence"/>
</dbReference>
<dbReference type="EMBL" id="QWIK01000831">
    <property type="protein sequence ID" value="RMY00491.1"/>
    <property type="molecule type" value="Genomic_DNA"/>
</dbReference>
<dbReference type="InterPro" id="IPR018531">
    <property type="entry name" value="DUF1993"/>
</dbReference>
<dbReference type="InterPro" id="IPR034660">
    <property type="entry name" value="DinB/YfiT-like"/>
</dbReference>
<accession>A0A3M6YCH4</accession>
<dbReference type="SUPFAM" id="SSF109854">
    <property type="entry name" value="DinB/YfiT-like putative metalloenzymes"/>
    <property type="match status" value="2"/>
</dbReference>
<evidence type="ECO:0000313" key="1">
    <source>
        <dbReference type="EMBL" id="RMY00491.1"/>
    </source>
</evidence>
<dbReference type="PANTHER" id="PTHR36922:SF1">
    <property type="entry name" value="DUF1993 DOMAIN-CONTAINING PROTEIN"/>
    <property type="match status" value="1"/>
</dbReference>
<dbReference type="AlphaFoldDB" id="A0A3M6YCH4"/>
<evidence type="ECO:0000313" key="2">
    <source>
        <dbReference type="EMBL" id="RMY25815.1"/>
    </source>
</evidence>
<dbReference type="VEuPathDB" id="FungiDB:BTJ68_04004"/>
<name>A0A3M6YCH4_HORWE</name>
<sequence>MAPTLYELSIPLFVRSLENLHAFLKKGEQWAEENNVAKEKLLEGKLADDMKPLPFQIQSCSNSSKLAAVRMCGIENIPMEDNETTFPQLYERIEKTIDMLKKVDPSSLEGKDNATVEMKTPFGNFEFTGKFQPPAVMWLSLRRVLRLILALGISYLQKFALPNFYFHETTAYAILRHVGVPVGKWDFLGTDMQPKK</sequence>
<evidence type="ECO:0000313" key="4">
    <source>
        <dbReference type="Proteomes" id="UP000282582"/>
    </source>
</evidence>
<reference evidence="3 4" key="1">
    <citation type="journal article" date="2018" name="BMC Genomics">
        <title>Genomic evidence for intraspecific hybridization in a clonal and extremely halotolerant yeast.</title>
        <authorList>
            <person name="Gostincar C."/>
            <person name="Stajich J.E."/>
            <person name="Zupancic J."/>
            <person name="Zalar P."/>
            <person name="Gunde-Cimerman N."/>
        </authorList>
    </citation>
    <scope>NUCLEOTIDE SEQUENCE [LARGE SCALE GENOMIC DNA]</scope>
    <source>
        <strain evidence="2 3">EXF-6651</strain>
        <strain evidence="1 4">EXF-6654</strain>
    </source>
</reference>
<organism evidence="1 4">
    <name type="scientific">Hortaea werneckii</name>
    <name type="common">Black yeast</name>
    <name type="synonym">Cladosporium werneckii</name>
    <dbReference type="NCBI Taxonomy" id="91943"/>
    <lineage>
        <taxon>Eukaryota</taxon>
        <taxon>Fungi</taxon>
        <taxon>Dikarya</taxon>
        <taxon>Ascomycota</taxon>
        <taxon>Pezizomycotina</taxon>
        <taxon>Dothideomycetes</taxon>
        <taxon>Dothideomycetidae</taxon>
        <taxon>Mycosphaerellales</taxon>
        <taxon>Teratosphaeriaceae</taxon>
        <taxon>Hortaea</taxon>
    </lineage>
</organism>
<gene>
    <name evidence="2" type="ORF">D0866_11007</name>
    <name evidence="1" type="ORF">D0868_08974</name>
</gene>
<protein>
    <recommendedName>
        <fullName evidence="5">DUF1993 domain-containing protein</fullName>
    </recommendedName>
</protein>
<dbReference type="Pfam" id="PF09351">
    <property type="entry name" value="DUF1993"/>
    <property type="match status" value="2"/>
</dbReference>
<dbReference type="EMBL" id="QWIM01001447">
    <property type="protein sequence ID" value="RMY25815.1"/>
    <property type="molecule type" value="Genomic_DNA"/>
</dbReference>